<organism evidence="11 12">
    <name type="scientific">Lactobacillus colini</name>
    <dbReference type="NCBI Taxonomy" id="1819254"/>
    <lineage>
        <taxon>Bacteria</taxon>
        <taxon>Bacillati</taxon>
        <taxon>Bacillota</taxon>
        <taxon>Bacilli</taxon>
        <taxon>Lactobacillales</taxon>
        <taxon>Lactobacillaceae</taxon>
        <taxon>Lactobacillus</taxon>
    </lineage>
</organism>
<feature type="transmembrane region" description="Helical" evidence="9">
    <location>
        <begin position="174"/>
        <end position="199"/>
    </location>
</feature>
<dbReference type="PROSITE" id="PS51105">
    <property type="entry name" value="PTS_EIIC_TYPE_3"/>
    <property type="match status" value="1"/>
</dbReference>
<dbReference type="PIRSF" id="PIRSF006351">
    <property type="entry name" value="PTS_EIIC-Cellobiose"/>
    <property type="match status" value="1"/>
</dbReference>
<accession>A0ABS4MGT0</accession>
<feature type="transmembrane region" description="Helical" evidence="9">
    <location>
        <begin position="73"/>
        <end position="92"/>
    </location>
</feature>
<comment type="function">
    <text evidence="8">The phosphoenolpyruvate-dependent sugar phosphotransferase system (PTS), a major carbohydrate active -transport system, catalyzes the phosphorylation of incoming sugar substrates concomitant with their translocation across the cell membrane.</text>
</comment>
<feature type="transmembrane region" description="Helical" evidence="9">
    <location>
        <begin position="219"/>
        <end position="242"/>
    </location>
</feature>
<dbReference type="PANTHER" id="PTHR33989:SF4">
    <property type="entry name" value="PTS SYSTEM N,N'-DIACETYLCHITOBIOSE-SPECIFIC EIIC COMPONENT"/>
    <property type="match status" value="1"/>
</dbReference>
<keyword evidence="3 8" id="KW-1003">Cell membrane</keyword>
<protein>
    <recommendedName>
        <fullName evidence="8">Permease IIC component</fullName>
    </recommendedName>
</protein>
<keyword evidence="12" id="KW-1185">Reference proteome</keyword>
<keyword evidence="5 9" id="KW-0812">Transmembrane</keyword>
<evidence type="ECO:0000256" key="1">
    <source>
        <dbReference type="ARBA" id="ARBA00004651"/>
    </source>
</evidence>
<comment type="caution">
    <text evidence="11">The sequence shown here is derived from an EMBL/GenBank/DDBJ whole genome shotgun (WGS) entry which is preliminary data.</text>
</comment>
<feature type="transmembrane region" description="Helical" evidence="9">
    <location>
        <begin position="25"/>
        <end position="53"/>
    </location>
</feature>
<feature type="transmembrane region" description="Helical" evidence="9">
    <location>
        <begin position="281"/>
        <end position="302"/>
    </location>
</feature>
<feature type="transmembrane region" description="Helical" evidence="9">
    <location>
        <begin position="393"/>
        <end position="411"/>
    </location>
</feature>
<evidence type="ECO:0000256" key="6">
    <source>
        <dbReference type="ARBA" id="ARBA00022989"/>
    </source>
</evidence>
<feature type="domain" description="PTS EIIC type-3" evidence="10">
    <location>
        <begin position="5"/>
        <end position="410"/>
    </location>
</feature>
<evidence type="ECO:0000259" key="10">
    <source>
        <dbReference type="PROSITE" id="PS51105"/>
    </source>
</evidence>
<dbReference type="Pfam" id="PF02378">
    <property type="entry name" value="PTS_EIIC"/>
    <property type="match status" value="1"/>
</dbReference>
<evidence type="ECO:0000256" key="3">
    <source>
        <dbReference type="ARBA" id="ARBA00022475"/>
    </source>
</evidence>
<reference evidence="11 12" key="1">
    <citation type="submission" date="2021-03" db="EMBL/GenBank/DDBJ databases">
        <title>Genomic Encyclopedia of Type Strains, Phase IV (KMG-IV): sequencing the most valuable type-strain genomes for metagenomic binning, comparative biology and taxonomic classification.</title>
        <authorList>
            <person name="Goeker M."/>
        </authorList>
    </citation>
    <scope>NUCLEOTIDE SEQUENCE [LARGE SCALE GENOMIC DNA]</scope>
    <source>
        <strain evidence="11 12">DSM 101872</strain>
    </source>
</reference>
<keyword evidence="2 8" id="KW-0813">Transport</keyword>
<dbReference type="PANTHER" id="PTHR33989">
    <property type="match status" value="1"/>
</dbReference>
<keyword evidence="6 9" id="KW-1133">Transmembrane helix</keyword>
<feature type="transmembrane region" description="Helical" evidence="9">
    <location>
        <begin position="104"/>
        <end position="123"/>
    </location>
</feature>
<evidence type="ECO:0000313" key="12">
    <source>
        <dbReference type="Proteomes" id="UP001519292"/>
    </source>
</evidence>
<dbReference type="RefSeq" id="WP_209687629.1">
    <property type="nucleotide sequence ID" value="NZ_JAGGLU010000019.1"/>
</dbReference>
<sequence length="429" mass="46961">MDKLFNNKFMIAVQKGGQKLGQLHFVGAIQGAMMSLVGVLMVGAIAQIIQSIIGPTMFKLVSTTSGIYQFLNIPYQFTMNFIALWVVILLAYQYAHNLEMKSPIITTIDAAIIFFIIAAPMSINKAGSVIIDTTNLAASGMFMGFLVAWAVVRIEKFCADKNVRIKMPDVVPEFLQNSFASILPLLFEAIIFLGLHAIVLSATHGTYTLTTGFLAILQAPLNVLISTPGMFVLLFIAGLLWFFGIHGSLILMAVILPISLQAVAVNAKLHAAGKALQYNPVFLGSALAVAGGTGNTFPLVLMGIRAKSQQIKAVSKVALIPGWFNVNEPVTFGMPVMYNPIMGIPYILSILILAVFYLIGFKTGILAMPWIPITTVLPIGFANYLGTLNPFNFVWDYLMVIIAGLVWFPFFKAYDNQLYKQEQEKEKAE</sequence>
<feature type="transmembrane region" description="Helical" evidence="9">
    <location>
        <begin position="346"/>
        <end position="373"/>
    </location>
</feature>
<evidence type="ECO:0000256" key="7">
    <source>
        <dbReference type="ARBA" id="ARBA00023136"/>
    </source>
</evidence>
<evidence type="ECO:0000256" key="4">
    <source>
        <dbReference type="ARBA" id="ARBA00022597"/>
    </source>
</evidence>
<evidence type="ECO:0000256" key="5">
    <source>
        <dbReference type="ARBA" id="ARBA00022692"/>
    </source>
</evidence>
<gene>
    <name evidence="11" type="ORF">J2Z60_002110</name>
</gene>
<dbReference type="InterPro" id="IPR003352">
    <property type="entry name" value="PTS_EIIC"/>
</dbReference>
<evidence type="ECO:0000313" key="11">
    <source>
        <dbReference type="EMBL" id="MBP2058919.1"/>
    </source>
</evidence>
<name>A0ABS4MGT0_9LACO</name>
<keyword evidence="7 8" id="KW-0472">Membrane</keyword>
<dbReference type="InterPro" id="IPR004796">
    <property type="entry name" value="PTS_IIC_cello"/>
</dbReference>
<evidence type="ECO:0000256" key="2">
    <source>
        <dbReference type="ARBA" id="ARBA00022448"/>
    </source>
</evidence>
<dbReference type="EMBL" id="JAGGLU010000019">
    <property type="protein sequence ID" value="MBP2058919.1"/>
    <property type="molecule type" value="Genomic_DNA"/>
</dbReference>
<comment type="subcellular location">
    <subcellularLocation>
        <location evidence="1">Cell membrane</location>
        <topology evidence="1">Multi-pass membrane protein</topology>
    </subcellularLocation>
</comment>
<dbReference type="InterPro" id="IPR004501">
    <property type="entry name" value="PTS_EIIC_3"/>
</dbReference>
<dbReference type="Proteomes" id="UP001519292">
    <property type="component" value="Unassembled WGS sequence"/>
</dbReference>
<keyword evidence="4 8" id="KW-0762">Sugar transport</keyword>
<evidence type="ECO:0000256" key="9">
    <source>
        <dbReference type="SAM" id="Phobius"/>
    </source>
</evidence>
<evidence type="ECO:0000256" key="8">
    <source>
        <dbReference type="PIRNR" id="PIRNR006351"/>
    </source>
</evidence>
<dbReference type="InterPro" id="IPR051088">
    <property type="entry name" value="PTS_Sugar-EIIC/EIIB"/>
</dbReference>
<proteinExistence type="predicted"/>
<feature type="transmembrane region" description="Helical" evidence="9">
    <location>
        <begin position="249"/>
        <end position="269"/>
    </location>
</feature>
<feature type="transmembrane region" description="Helical" evidence="9">
    <location>
        <begin position="135"/>
        <end position="154"/>
    </location>
</feature>